<evidence type="ECO:0000313" key="1">
    <source>
        <dbReference type="EMBL" id="CAG6447562.1"/>
    </source>
</evidence>
<dbReference type="EMBL" id="HBUE01009383">
    <property type="protein sequence ID" value="CAG6447562.1"/>
    <property type="molecule type" value="Transcribed_RNA"/>
</dbReference>
<protein>
    <submittedName>
        <fullName evidence="1">(northern house mosquito) hypothetical protein</fullName>
    </submittedName>
</protein>
<name>A0A8D8A371_CULPI</name>
<dbReference type="EMBL" id="HBUE01238540">
    <property type="protein sequence ID" value="CAG6548186.1"/>
    <property type="molecule type" value="Transcribed_RNA"/>
</dbReference>
<dbReference type="EMBL" id="HBUE01009384">
    <property type="protein sequence ID" value="CAG6447563.1"/>
    <property type="molecule type" value="Transcribed_RNA"/>
</dbReference>
<reference evidence="1" key="1">
    <citation type="submission" date="2021-05" db="EMBL/GenBank/DDBJ databases">
        <authorList>
            <person name="Alioto T."/>
            <person name="Alioto T."/>
            <person name="Gomez Garrido J."/>
        </authorList>
    </citation>
    <scope>NUCLEOTIDE SEQUENCE</scope>
</reference>
<proteinExistence type="predicted"/>
<sequence length="154" mass="17630">MKEHGFTLDGPTASMKFRNMQKTYKVNKLRQSITGQGADCVNWPYFEQFEAICGKQVKFTIPVETLGGSLPTDETNKQDPVLQENNEAIPNLKRGLTLHAYRKAKVGLATAKLELMERHNKDKLQLERERTEALKASEQSKLELLKSYFDKNQK</sequence>
<organism evidence="1">
    <name type="scientific">Culex pipiens</name>
    <name type="common">House mosquito</name>
    <dbReference type="NCBI Taxonomy" id="7175"/>
    <lineage>
        <taxon>Eukaryota</taxon>
        <taxon>Metazoa</taxon>
        <taxon>Ecdysozoa</taxon>
        <taxon>Arthropoda</taxon>
        <taxon>Hexapoda</taxon>
        <taxon>Insecta</taxon>
        <taxon>Pterygota</taxon>
        <taxon>Neoptera</taxon>
        <taxon>Endopterygota</taxon>
        <taxon>Diptera</taxon>
        <taxon>Nematocera</taxon>
        <taxon>Culicoidea</taxon>
        <taxon>Culicidae</taxon>
        <taxon>Culicinae</taxon>
        <taxon>Culicini</taxon>
        <taxon>Culex</taxon>
        <taxon>Culex</taxon>
    </lineage>
</organism>
<accession>A0A8D8A371</accession>
<dbReference type="AlphaFoldDB" id="A0A8D8A371"/>
<dbReference type="EMBL" id="HBUE01345513">
    <property type="protein sequence ID" value="CAG6600404.1"/>
    <property type="molecule type" value="Transcribed_RNA"/>
</dbReference>